<feature type="transmembrane region" description="Helical" evidence="2">
    <location>
        <begin position="85"/>
        <end position="106"/>
    </location>
</feature>
<dbReference type="KEGG" id="nml:Namu_3401"/>
<dbReference type="EMBL" id="CP001737">
    <property type="protein sequence ID" value="ACV79729.1"/>
    <property type="molecule type" value="Genomic_DNA"/>
</dbReference>
<feature type="region of interest" description="Disordered" evidence="1">
    <location>
        <begin position="215"/>
        <end position="241"/>
    </location>
</feature>
<dbReference type="eggNOG" id="COG2364">
    <property type="taxonomic scope" value="Bacteria"/>
</dbReference>
<dbReference type="Proteomes" id="UP000002218">
    <property type="component" value="Chromosome"/>
</dbReference>
<dbReference type="InParanoid" id="C8XE26"/>
<dbReference type="Pfam" id="PF19700">
    <property type="entry name" value="DUF6198"/>
    <property type="match status" value="1"/>
</dbReference>
<protein>
    <recommendedName>
        <fullName evidence="5">Integral membrane protein</fullName>
    </recommendedName>
</protein>
<accession>C8XE26</accession>
<dbReference type="PANTHER" id="PTHR40078">
    <property type="entry name" value="INTEGRAL MEMBRANE PROTEIN-RELATED"/>
    <property type="match status" value="1"/>
</dbReference>
<reference evidence="3 4" key="2">
    <citation type="journal article" date="2010" name="Stand. Genomic Sci.">
        <title>Complete genome sequence of Nakamurella multipartita type strain (Y-104).</title>
        <authorList>
            <person name="Tice H."/>
            <person name="Mayilraj S."/>
            <person name="Sims D."/>
            <person name="Lapidus A."/>
            <person name="Nolan M."/>
            <person name="Lucas S."/>
            <person name="Glavina Del Rio T."/>
            <person name="Copeland A."/>
            <person name="Cheng J.F."/>
            <person name="Meincke L."/>
            <person name="Bruce D."/>
            <person name="Goodwin L."/>
            <person name="Pitluck S."/>
            <person name="Ivanova N."/>
            <person name="Mavromatis K."/>
            <person name="Ovchinnikova G."/>
            <person name="Pati A."/>
            <person name="Chen A."/>
            <person name="Palaniappan K."/>
            <person name="Land M."/>
            <person name="Hauser L."/>
            <person name="Chang Y.J."/>
            <person name="Jeffries C.D."/>
            <person name="Detter J.C."/>
            <person name="Brettin T."/>
            <person name="Rohde M."/>
            <person name="Goker M."/>
            <person name="Bristow J."/>
            <person name="Eisen J.A."/>
            <person name="Markowitz V."/>
            <person name="Hugenholtz P."/>
            <person name="Kyrpides N.C."/>
            <person name="Klenk H.P."/>
            <person name="Chen F."/>
        </authorList>
    </citation>
    <scope>NUCLEOTIDE SEQUENCE [LARGE SCALE GENOMIC DNA]</scope>
    <source>
        <strain evidence="4">ATCC 700099 / DSM 44233 / CIP 104796 / JCM 9543 / NBRC 105858 / Y-104</strain>
    </source>
</reference>
<feature type="transmembrane region" description="Helical" evidence="2">
    <location>
        <begin position="60"/>
        <end position="78"/>
    </location>
</feature>
<dbReference type="HOGENOM" id="CLU_083843_0_0_11"/>
<evidence type="ECO:0008006" key="5">
    <source>
        <dbReference type="Google" id="ProtNLM"/>
    </source>
</evidence>
<evidence type="ECO:0000256" key="2">
    <source>
        <dbReference type="SAM" id="Phobius"/>
    </source>
</evidence>
<dbReference type="RefSeq" id="WP_015748595.1">
    <property type="nucleotide sequence ID" value="NC_013235.1"/>
</dbReference>
<keyword evidence="2" id="KW-0812">Transmembrane</keyword>
<feature type="transmembrane region" description="Helical" evidence="2">
    <location>
        <begin position="20"/>
        <end position="40"/>
    </location>
</feature>
<proteinExistence type="predicted"/>
<keyword evidence="2" id="KW-1133">Transmembrane helix</keyword>
<dbReference type="STRING" id="479431.Namu_3401"/>
<dbReference type="PANTHER" id="PTHR40078:SF1">
    <property type="entry name" value="INTEGRAL MEMBRANE PROTEIN"/>
    <property type="match status" value="1"/>
</dbReference>
<feature type="transmembrane region" description="Helical" evidence="2">
    <location>
        <begin position="112"/>
        <end position="134"/>
    </location>
</feature>
<evidence type="ECO:0000256" key="1">
    <source>
        <dbReference type="SAM" id="MobiDB-lite"/>
    </source>
</evidence>
<keyword evidence="2" id="KW-0472">Membrane</keyword>
<feature type="compositionally biased region" description="Low complexity" evidence="1">
    <location>
        <begin position="215"/>
        <end position="234"/>
    </location>
</feature>
<organism evidence="3 4">
    <name type="scientific">Nakamurella multipartita (strain ATCC 700099 / DSM 44233 / CIP 104796 / JCM 9543 / NBRC 105858 / Y-104)</name>
    <name type="common">Microsphaera multipartita</name>
    <dbReference type="NCBI Taxonomy" id="479431"/>
    <lineage>
        <taxon>Bacteria</taxon>
        <taxon>Bacillati</taxon>
        <taxon>Actinomycetota</taxon>
        <taxon>Actinomycetes</taxon>
        <taxon>Nakamurellales</taxon>
        <taxon>Nakamurellaceae</taxon>
        <taxon>Nakamurella</taxon>
    </lineage>
</organism>
<feature type="transmembrane region" description="Helical" evidence="2">
    <location>
        <begin position="171"/>
        <end position="199"/>
    </location>
</feature>
<evidence type="ECO:0000313" key="3">
    <source>
        <dbReference type="EMBL" id="ACV79729.1"/>
    </source>
</evidence>
<sequence length="241" mass="25160">MRVLTPIPPDRRVRRFSQLLGGLLLYGFTMGLMVRAVLGLDPWDVFHLGLTELVNRWVPLSYGAVITIVSVLVLLLWIPLRQRPGVGTIANAAIIGFAVDATLWLIPPVDNLAVRIGLLVVSVVGNALAGALYIGAGLGPGPRDGLMTGLVARGVGSVRVVRTVIELSVLGIGWLLGGVVGVGTVVYAVAIGPLLHLLLPRVQVRSAALPERVAVPSGGPAAPVAPTRPVADAPFTEAEGR</sequence>
<gene>
    <name evidence="3" type="ordered locus">Namu_3401</name>
</gene>
<keyword evidence="4" id="KW-1185">Reference proteome</keyword>
<dbReference type="InterPro" id="IPR038750">
    <property type="entry name" value="YczE/YyaS-like"/>
</dbReference>
<name>C8XE26_NAKMY</name>
<evidence type="ECO:0000313" key="4">
    <source>
        <dbReference type="Proteomes" id="UP000002218"/>
    </source>
</evidence>
<dbReference type="AlphaFoldDB" id="C8XE26"/>
<reference evidence="4" key="1">
    <citation type="submission" date="2009-09" db="EMBL/GenBank/DDBJ databases">
        <title>The complete genome of Nakamurella multipartita DSM 44233.</title>
        <authorList>
            <consortium name="US DOE Joint Genome Institute (JGI-PGF)"/>
            <person name="Lucas S."/>
            <person name="Copeland A."/>
            <person name="Lapidus A."/>
            <person name="Glavina del Rio T."/>
            <person name="Dalin E."/>
            <person name="Tice H."/>
            <person name="Bruce D."/>
            <person name="Goodwin L."/>
            <person name="Pitluck S."/>
            <person name="Kyrpides N."/>
            <person name="Mavromatis K."/>
            <person name="Ivanova N."/>
            <person name="Ovchinnikova G."/>
            <person name="Sims D."/>
            <person name="Meincke L."/>
            <person name="Brettin T."/>
            <person name="Detter J.C."/>
            <person name="Han C."/>
            <person name="Larimer F."/>
            <person name="Land M."/>
            <person name="Hauser L."/>
            <person name="Markowitz V."/>
            <person name="Cheng J.-F."/>
            <person name="Hugenholtz P."/>
            <person name="Woyke T."/>
            <person name="Wu D."/>
            <person name="Klenk H.-P."/>
            <person name="Eisen J.A."/>
        </authorList>
    </citation>
    <scope>NUCLEOTIDE SEQUENCE [LARGE SCALE GENOMIC DNA]</scope>
    <source>
        <strain evidence="4">ATCC 700099 / DSM 44233 / CIP 104796 / JCM 9543 / NBRC 105858 / Y-104</strain>
    </source>
</reference>